<dbReference type="PIRSF" id="PIRSF037290">
    <property type="entry name" value="UCP037290"/>
    <property type="match status" value="1"/>
</dbReference>
<evidence type="ECO:0000313" key="2">
    <source>
        <dbReference type="EMBL" id="TFZ08783.1"/>
    </source>
</evidence>
<dbReference type="RefSeq" id="WP_135248870.1">
    <property type="nucleotide sequence ID" value="NZ_SMLK01000001.1"/>
</dbReference>
<dbReference type="InterPro" id="IPR017166">
    <property type="entry name" value="UCP037290"/>
</dbReference>
<keyword evidence="3" id="KW-1185">Reference proteome</keyword>
<evidence type="ECO:0000313" key="3">
    <source>
        <dbReference type="Proteomes" id="UP000297839"/>
    </source>
</evidence>
<evidence type="ECO:0000256" key="1">
    <source>
        <dbReference type="SAM" id="MobiDB-lite"/>
    </source>
</evidence>
<dbReference type="AlphaFoldDB" id="A0A4Z0CB08"/>
<feature type="compositionally biased region" description="Low complexity" evidence="1">
    <location>
        <begin position="217"/>
        <end position="226"/>
    </location>
</feature>
<dbReference type="Gene3D" id="3.40.50.300">
    <property type="entry name" value="P-loop containing nucleotide triphosphate hydrolases"/>
    <property type="match status" value="1"/>
</dbReference>
<accession>A0A4Z0CB08</accession>
<dbReference type="OrthoDB" id="9811176at2"/>
<organism evidence="2 3">
    <name type="scientific">Ramlibacter humi</name>
    <dbReference type="NCBI Taxonomy" id="2530451"/>
    <lineage>
        <taxon>Bacteria</taxon>
        <taxon>Pseudomonadati</taxon>
        <taxon>Pseudomonadota</taxon>
        <taxon>Betaproteobacteria</taxon>
        <taxon>Burkholderiales</taxon>
        <taxon>Comamonadaceae</taxon>
        <taxon>Ramlibacter</taxon>
    </lineage>
</organism>
<comment type="caution">
    <text evidence="2">The sequence shown here is derived from an EMBL/GenBank/DDBJ whole genome shotgun (WGS) entry which is preliminary data.</text>
</comment>
<feature type="compositionally biased region" description="Basic and acidic residues" evidence="1">
    <location>
        <begin position="228"/>
        <end position="242"/>
    </location>
</feature>
<feature type="region of interest" description="Disordered" evidence="1">
    <location>
        <begin position="215"/>
        <end position="242"/>
    </location>
</feature>
<gene>
    <name evidence="2" type="primary">imuA</name>
    <name evidence="2" type="ORF">EZ216_06485</name>
</gene>
<dbReference type="Proteomes" id="UP000297839">
    <property type="component" value="Unassembled WGS sequence"/>
</dbReference>
<dbReference type="EMBL" id="SMLK01000001">
    <property type="protein sequence ID" value="TFZ08783.1"/>
    <property type="molecule type" value="Genomic_DNA"/>
</dbReference>
<reference evidence="2 3" key="1">
    <citation type="submission" date="2019-03" db="EMBL/GenBank/DDBJ databases">
        <title>Ramlibacter sp. 18x22-1, whole genome shotgun sequence.</title>
        <authorList>
            <person name="Zhang X."/>
            <person name="Feng G."/>
            <person name="Zhu H."/>
        </authorList>
    </citation>
    <scope>NUCLEOTIDE SEQUENCE [LARGE SCALE GENOMIC DNA]</scope>
    <source>
        <strain evidence="2 3">18x22-1</strain>
    </source>
</reference>
<dbReference type="SUPFAM" id="SSF52540">
    <property type="entry name" value="P-loop containing nucleoside triphosphate hydrolases"/>
    <property type="match status" value="1"/>
</dbReference>
<dbReference type="InterPro" id="IPR027417">
    <property type="entry name" value="P-loop_NTPase"/>
</dbReference>
<name>A0A4Z0CB08_9BURK</name>
<dbReference type="InterPro" id="IPR047610">
    <property type="entry name" value="ImuA_translesion"/>
</dbReference>
<sequence length="242" mass="26075">MQPAAELCVPHVWRVTDLAGEEAARPSGHAALDEQLPGGGWPHGSLIELLQVRPEAHVWQLVLPALSSACADKPGPIALVGAPHPPFGPALAAQGLAADRLLWIRTDVAAARLWAAEQALRCADVVGVLAWLPQVRSQELRRLHLAARKHGKLLFVVRGTAAARQASPAPLRLLVEGVEEMQVRIVKRKGPPVDHAIVLPAAPERLRALLEARRRSPQAQPAAVPATPERRSHVLDRLVTET</sequence>
<protein>
    <submittedName>
        <fullName evidence="2">Translesion DNA synthesis-associated protein ImuA</fullName>
    </submittedName>
</protein>
<proteinExistence type="predicted"/>
<dbReference type="NCBIfam" id="NF033429">
    <property type="entry name" value="ImuA_translesion"/>
    <property type="match status" value="1"/>
</dbReference>